<dbReference type="RefSeq" id="WP_316975265.1">
    <property type="nucleotide sequence ID" value="NZ_JAWIIJ010000022.1"/>
</dbReference>
<reference evidence="4 5" key="1">
    <citation type="submission" date="2023-10" db="EMBL/GenBank/DDBJ databases">
        <title>Characteristics and mechanism of a salt-tolerant marine origin heterotrophic nitrifying- aerobic denitrifying bacteria Marinobacter xestospongiae HN1.</title>
        <authorList>
            <person name="Qi R."/>
        </authorList>
    </citation>
    <scope>NUCLEOTIDE SEQUENCE [LARGE SCALE GENOMIC DNA]</scope>
    <source>
        <strain evidence="4 5">HN1</strain>
    </source>
</reference>
<feature type="compositionally biased region" description="Low complexity" evidence="1">
    <location>
        <begin position="354"/>
        <end position="365"/>
    </location>
</feature>
<evidence type="ECO:0000256" key="1">
    <source>
        <dbReference type="SAM" id="MobiDB-lite"/>
    </source>
</evidence>
<dbReference type="EMBL" id="JAWIIJ010000022">
    <property type="protein sequence ID" value="MDV2080934.1"/>
    <property type="molecule type" value="Genomic_DNA"/>
</dbReference>
<feature type="region of interest" description="Disordered" evidence="1">
    <location>
        <begin position="324"/>
        <end position="380"/>
    </location>
</feature>
<dbReference type="Pfam" id="PF09994">
    <property type="entry name" value="T6SS_Tle1-like_cat"/>
    <property type="match status" value="1"/>
</dbReference>
<protein>
    <submittedName>
        <fullName evidence="4">DUF2235 domain-containing protein</fullName>
    </submittedName>
</protein>
<evidence type="ECO:0000313" key="5">
    <source>
        <dbReference type="Proteomes" id="UP001269819"/>
    </source>
</evidence>
<accession>A0ABU3W337</accession>
<dbReference type="PANTHER" id="PTHR33840:SF1">
    <property type="entry name" value="TLE1 PHOSPHOLIPASE DOMAIN-CONTAINING PROTEIN"/>
    <property type="match status" value="1"/>
</dbReference>
<evidence type="ECO:0000259" key="3">
    <source>
        <dbReference type="Pfam" id="PF09994"/>
    </source>
</evidence>
<comment type="caution">
    <text evidence="4">The sequence shown here is derived from an EMBL/GenBank/DDBJ whole genome shotgun (WGS) entry which is preliminary data.</text>
</comment>
<evidence type="ECO:0000313" key="4">
    <source>
        <dbReference type="EMBL" id="MDV2080934.1"/>
    </source>
</evidence>
<sequence length="454" mass="49917">MRSKKRIILCCDGTWNQPDIDPTNVVKLVRSIRPTGPDGTEQVVFYDEGVGTGSRVDRLLGGAFGKGVAKNVLDCYRFLVHNYSHDDEIYCFGFSRGAYTARAVAGFVHAVGLMEKSELEALPKAYRYYRTPPEQRPNSVYDENVRPDIRMIGVWDTVGAMGAPTPLLKNLTSHWVGFFNTHLSPQVKHAYQALALDEQRGPFAPDLWTGQINDDQTVEQCWFRGVHSDIGGGYKESGLSDIALLWMADKARTLGLDFDATYLAGLTDPDPAMTAHDSFSTGYRLLEMLRFEKGIRAVYGDPADPPLNVAIHHTVERVVRNGKYLPRNPDFPELEGMPPRVETASGSAIASRPTAAATDDSASDAIPLKGEDRRQSRRHQVGPVEAELAVSQGAQPMSCQLLDFSPGGGVRIRTEQAIEEGDRVQIASDLFDPADAVCVWHQGDEHGLAFVKAA</sequence>
<name>A0ABU3W337_9GAMM</name>
<dbReference type="Pfam" id="PF07238">
    <property type="entry name" value="PilZ"/>
    <property type="match status" value="1"/>
</dbReference>
<organism evidence="4 5">
    <name type="scientific">Marinobacter xestospongiae</name>
    <dbReference type="NCBI Taxonomy" id="994319"/>
    <lineage>
        <taxon>Bacteria</taxon>
        <taxon>Pseudomonadati</taxon>
        <taxon>Pseudomonadota</taxon>
        <taxon>Gammaproteobacteria</taxon>
        <taxon>Pseudomonadales</taxon>
        <taxon>Marinobacteraceae</taxon>
        <taxon>Marinobacter</taxon>
    </lineage>
</organism>
<dbReference type="Proteomes" id="UP001269819">
    <property type="component" value="Unassembled WGS sequence"/>
</dbReference>
<evidence type="ECO:0000259" key="2">
    <source>
        <dbReference type="Pfam" id="PF07238"/>
    </source>
</evidence>
<dbReference type="SUPFAM" id="SSF141371">
    <property type="entry name" value="PilZ domain-like"/>
    <property type="match status" value="1"/>
</dbReference>
<proteinExistence type="predicted"/>
<dbReference type="InterPro" id="IPR009875">
    <property type="entry name" value="PilZ_domain"/>
</dbReference>
<dbReference type="InterPro" id="IPR018712">
    <property type="entry name" value="Tle1-like_cat"/>
</dbReference>
<dbReference type="PANTHER" id="PTHR33840">
    <property type="match status" value="1"/>
</dbReference>
<gene>
    <name evidence="4" type="ORF">RYS15_19775</name>
</gene>
<keyword evidence="5" id="KW-1185">Reference proteome</keyword>
<feature type="domain" description="PilZ" evidence="2">
    <location>
        <begin position="372"/>
        <end position="450"/>
    </location>
</feature>
<feature type="domain" description="T6SS Phospholipase effector Tle1-like catalytic" evidence="3">
    <location>
        <begin position="5"/>
        <end position="249"/>
    </location>
</feature>